<protein>
    <recommendedName>
        <fullName evidence="3">WIAG-tail domain</fullName>
    </recommendedName>
</protein>
<gene>
    <name evidence="1" type="ORF">BK123_14235</name>
</gene>
<name>A0A1R1B2K8_PAELA</name>
<sequence>MNKARRITRIRRGRPFRRYDGYYKKMTIRGTSANWSDLEKDVMDHALTDDVISASHLQHRSVRSEAIEDYAIHSIHLSSESIISSKLALESVQPSHLSFNPVQGIPDTPLLQQFGYIPFTFPDEHEAIEITVPLQTSYQDEHYVVVASCSDPVFQAGIRKRQHEEVAIGITRPAGTLISEGWLYWISIGRMET</sequence>
<dbReference type="AlphaFoldDB" id="A0A1R1B2K8"/>
<evidence type="ECO:0000313" key="2">
    <source>
        <dbReference type="Proteomes" id="UP000187074"/>
    </source>
</evidence>
<evidence type="ECO:0000313" key="1">
    <source>
        <dbReference type="EMBL" id="OME93020.1"/>
    </source>
</evidence>
<comment type="caution">
    <text evidence="1">The sequence shown here is derived from an EMBL/GenBank/DDBJ whole genome shotgun (WGS) entry which is preliminary data.</text>
</comment>
<dbReference type="OrthoDB" id="2985197at2"/>
<organism evidence="1 2">
    <name type="scientific">Paenibacillus lautus</name>
    <name type="common">Bacillus lautus</name>
    <dbReference type="NCBI Taxonomy" id="1401"/>
    <lineage>
        <taxon>Bacteria</taxon>
        <taxon>Bacillati</taxon>
        <taxon>Bacillota</taxon>
        <taxon>Bacilli</taxon>
        <taxon>Bacillales</taxon>
        <taxon>Paenibacillaceae</taxon>
        <taxon>Paenibacillus</taxon>
    </lineage>
</organism>
<dbReference type="EMBL" id="MRTF01000004">
    <property type="protein sequence ID" value="OME93020.1"/>
    <property type="molecule type" value="Genomic_DNA"/>
</dbReference>
<dbReference type="RefSeq" id="WP_076323043.1">
    <property type="nucleotide sequence ID" value="NZ_JBCMXI010000009.1"/>
</dbReference>
<dbReference type="NCBIfam" id="NF012201">
    <property type="entry name" value="WIAG-tail"/>
    <property type="match status" value="1"/>
</dbReference>
<dbReference type="Proteomes" id="UP000187074">
    <property type="component" value="Unassembled WGS sequence"/>
</dbReference>
<accession>A0A1R1B2K8</accession>
<proteinExistence type="predicted"/>
<evidence type="ECO:0008006" key="3">
    <source>
        <dbReference type="Google" id="ProtNLM"/>
    </source>
</evidence>
<reference evidence="1 2" key="1">
    <citation type="submission" date="2016-11" db="EMBL/GenBank/DDBJ databases">
        <title>Paenibacillus species isolates.</title>
        <authorList>
            <person name="Beno S.M."/>
        </authorList>
    </citation>
    <scope>NUCLEOTIDE SEQUENCE [LARGE SCALE GENOMIC DNA]</scope>
    <source>
        <strain evidence="1 2">FSL F4-0100</strain>
    </source>
</reference>
<dbReference type="STRING" id="1401.BK123_14235"/>